<name>A0A0R3Q7D6_9BILA</name>
<dbReference type="GO" id="GO:0034472">
    <property type="term" value="P:snRNA 3'-end processing"/>
    <property type="evidence" value="ECO:0007669"/>
    <property type="project" value="TreeGrafter"/>
</dbReference>
<reference evidence="1" key="1">
    <citation type="submission" date="2017-02" db="UniProtKB">
        <authorList>
            <consortium name="WormBaseParasite"/>
        </authorList>
    </citation>
    <scope>IDENTIFICATION</scope>
</reference>
<accession>A0A0R3Q7D6</accession>
<sequence>LKNGTFIDNIDTFDLEQIQPFLPSLLLSSFSSACVFSDESLDQLRRRLLEFPQCNSLFQILSADVMAVENDLNKATVEDIDSIRKIPFETAPPQMKLKIVAFLLDRIARNMDDGTNLDIFEQESTLEEVVCAMTVCALYMPNRFDPALIIHPLLSIPNAVTVITMLICNVSDSLESTVDYLLRVQLLDDDNVISKNRNNLLLKLLSIDPYLVERSISQLLDANTSNGNSLALMLICVCLSSAQLINNLLCALLNKRSLAAFIHRSSDKPAVKLLRDRISEAISAFSSRFAVFSVILISYEADLSLTTESSCTHYDIQKLQANFKEIRAN</sequence>
<dbReference type="Pfam" id="PF14750">
    <property type="entry name" value="INTS2"/>
    <property type="match status" value="1"/>
</dbReference>
<dbReference type="PANTHER" id="PTHR28608:SF1">
    <property type="entry name" value="INTEGRATOR COMPLEX SUBUNIT 2"/>
    <property type="match status" value="1"/>
</dbReference>
<dbReference type="GO" id="GO:0032039">
    <property type="term" value="C:integrator complex"/>
    <property type="evidence" value="ECO:0007669"/>
    <property type="project" value="InterPro"/>
</dbReference>
<proteinExistence type="predicted"/>
<evidence type="ECO:0000313" key="1">
    <source>
        <dbReference type="WBParaSite" id="BTMF_0000224001-mRNA-1"/>
    </source>
</evidence>
<dbReference type="AlphaFoldDB" id="A0A0R3Q7D6"/>
<dbReference type="PANTHER" id="PTHR28608">
    <property type="entry name" value="INTEGRATOR COMPLEX SUBUNIT 2"/>
    <property type="match status" value="1"/>
</dbReference>
<organism evidence="1">
    <name type="scientific">Brugia timori</name>
    <dbReference type="NCBI Taxonomy" id="42155"/>
    <lineage>
        <taxon>Eukaryota</taxon>
        <taxon>Metazoa</taxon>
        <taxon>Ecdysozoa</taxon>
        <taxon>Nematoda</taxon>
        <taxon>Chromadorea</taxon>
        <taxon>Rhabditida</taxon>
        <taxon>Spirurina</taxon>
        <taxon>Spiruromorpha</taxon>
        <taxon>Filarioidea</taxon>
        <taxon>Onchocercidae</taxon>
        <taxon>Brugia</taxon>
    </lineage>
</organism>
<protein>
    <submittedName>
        <fullName evidence="1">Fanconi anemia group D2 protein</fullName>
    </submittedName>
</protein>
<dbReference type="InterPro" id="IPR029321">
    <property type="entry name" value="INTS2"/>
</dbReference>
<dbReference type="STRING" id="42155.A0A0R3Q7D6"/>
<dbReference type="WBParaSite" id="BTMF_0000224001-mRNA-1">
    <property type="protein sequence ID" value="BTMF_0000224001-mRNA-1"/>
    <property type="gene ID" value="BTMF_0000224001"/>
</dbReference>